<evidence type="ECO:0000313" key="2">
    <source>
        <dbReference type="EMBL" id="JAU11467.1"/>
    </source>
</evidence>
<evidence type="ECO:0008006" key="3">
    <source>
        <dbReference type="Google" id="ProtNLM"/>
    </source>
</evidence>
<feature type="compositionally biased region" description="Basic residues" evidence="1">
    <location>
        <begin position="21"/>
        <end position="30"/>
    </location>
</feature>
<organism evidence="2">
    <name type="scientific">Noccaea caerulescens</name>
    <name type="common">Alpine penny-cress</name>
    <name type="synonym">Thlaspi caerulescens</name>
    <dbReference type="NCBI Taxonomy" id="107243"/>
    <lineage>
        <taxon>Eukaryota</taxon>
        <taxon>Viridiplantae</taxon>
        <taxon>Streptophyta</taxon>
        <taxon>Embryophyta</taxon>
        <taxon>Tracheophyta</taxon>
        <taxon>Spermatophyta</taxon>
        <taxon>Magnoliopsida</taxon>
        <taxon>eudicotyledons</taxon>
        <taxon>Gunneridae</taxon>
        <taxon>Pentapetalae</taxon>
        <taxon>rosids</taxon>
        <taxon>malvids</taxon>
        <taxon>Brassicales</taxon>
        <taxon>Brassicaceae</taxon>
        <taxon>Coluteocarpeae</taxon>
        <taxon>Noccaea</taxon>
    </lineage>
</organism>
<feature type="region of interest" description="Disordered" evidence="1">
    <location>
        <begin position="1"/>
        <end position="30"/>
    </location>
</feature>
<evidence type="ECO:0000256" key="1">
    <source>
        <dbReference type="SAM" id="MobiDB-lite"/>
    </source>
</evidence>
<reference evidence="2" key="1">
    <citation type="submission" date="2016-07" db="EMBL/GenBank/DDBJ databases">
        <title>De novo transcriptome assembly of four accessions of the metal hyperaccumulator plant Noccaea caerulescens.</title>
        <authorList>
            <person name="Blande D."/>
            <person name="Halimaa P."/>
            <person name="Tervahauta A.I."/>
            <person name="Aarts M.G."/>
            <person name="Karenlampi S.O."/>
        </authorList>
    </citation>
    <scope>NUCLEOTIDE SEQUENCE</scope>
</reference>
<dbReference type="AlphaFoldDB" id="A0A1J3CUC9"/>
<accession>A0A1J3CUC9</accession>
<dbReference type="InterPro" id="IPR039312">
    <property type="entry name" value="ZPR"/>
</dbReference>
<dbReference type="PANTHER" id="PTHR33601:SF18">
    <property type="entry name" value="PROTEIN LITTLE ZIPPER 2"/>
    <property type="match status" value="1"/>
</dbReference>
<proteinExistence type="predicted"/>
<protein>
    <recommendedName>
        <fullName evidence="3">Protein LITTLE ZIPPER 2</fullName>
    </recommendedName>
</protein>
<sequence length="110" mass="12955">MCLNSSKPFPDPHTPTTRSASYHHKRKSKTKMHLRILNLTRRRRLQKAEKEMEMEMRNWKLYVENQSIIRENEALKKKALLLHQENIALFSLLHPKLSPVSTSSSSSFLQ</sequence>
<name>A0A1J3CUC9_NOCCA</name>
<dbReference type="PANTHER" id="PTHR33601">
    <property type="entry name" value="PROTEIN LITTLE ZIPPER 4"/>
    <property type="match status" value="1"/>
</dbReference>
<dbReference type="EMBL" id="GEVI01020853">
    <property type="protein sequence ID" value="JAU11467.1"/>
    <property type="molecule type" value="Transcribed_RNA"/>
</dbReference>
<gene>
    <name evidence="2" type="ORF">GA_TR10167_c0_g1_i1_g.33571</name>
</gene>